<sequence>MDQTMRTLELEGLQRMKKFRTTIPDPDGKRAGDLLNRDFAAEAPNWVWVTDFTYVRTWAGFVYGAFVVDVFAQRIVGWQASTSKTVDMIITPCGSRCDSDNAKDTRSRQGR</sequence>
<gene>
    <name evidence="2" type="ORF">E4P33_00865</name>
</gene>
<dbReference type="Proteomes" id="UP000298017">
    <property type="component" value="Unassembled WGS sequence"/>
</dbReference>
<organism evidence="2 3">
    <name type="scientific">Kocuria rhizophila</name>
    <dbReference type="NCBI Taxonomy" id="72000"/>
    <lineage>
        <taxon>Bacteria</taxon>
        <taxon>Bacillati</taxon>
        <taxon>Actinomycetota</taxon>
        <taxon>Actinomycetes</taxon>
        <taxon>Micrococcales</taxon>
        <taxon>Micrococcaceae</taxon>
        <taxon>Kocuria</taxon>
    </lineage>
</organism>
<dbReference type="Pfam" id="PF00665">
    <property type="entry name" value="rve"/>
    <property type="match status" value="1"/>
</dbReference>
<dbReference type="PANTHER" id="PTHR46889:SF4">
    <property type="entry name" value="TRANSPOSASE INSO FOR INSERTION SEQUENCE ELEMENT IS911B-RELATED"/>
    <property type="match status" value="1"/>
</dbReference>
<keyword evidence="3" id="KW-1185">Reference proteome</keyword>
<dbReference type="PANTHER" id="PTHR46889">
    <property type="entry name" value="TRANSPOSASE INSF FOR INSERTION SEQUENCE IS3B-RELATED"/>
    <property type="match status" value="1"/>
</dbReference>
<dbReference type="InterPro" id="IPR001584">
    <property type="entry name" value="Integrase_cat-core"/>
</dbReference>
<dbReference type="GO" id="GO:0003676">
    <property type="term" value="F:nucleic acid binding"/>
    <property type="evidence" value="ECO:0007669"/>
    <property type="project" value="InterPro"/>
</dbReference>
<evidence type="ECO:0000313" key="3">
    <source>
        <dbReference type="Proteomes" id="UP000298017"/>
    </source>
</evidence>
<name>A0AAX2SH59_KOCRH</name>
<dbReference type="InterPro" id="IPR036397">
    <property type="entry name" value="RNaseH_sf"/>
</dbReference>
<dbReference type="AlphaFoldDB" id="A0AAX2SH59"/>
<protein>
    <recommendedName>
        <fullName evidence="1">Integrase catalytic domain-containing protein</fullName>
    </recommendedName>
</protein>
<dbReference type="InterPro" id="IPR012337">
    <property type="entry name" value="RNaseH-like_sf"/>
</dbReference>
<dbReference type="GO" id="GO:0015074">
    <property type="term" value="P:DNA integration"/>
    <property type="evidence" value="ECO:0007669"/>
    <property type="project" value="InterPro"/>
</dbReference>
<feature type="domain" description="Integrase catalytic" evidence="1">
    <location>
        <begin position="42"/>
        <end position="87"/>
    </location>
</feature>
<dbReference type="SUPFAM" id="SSF53098">
    <property type="entry name" value="Ribonuclease H-like"/>
    <property type="match status" value="1"/>
</dbReference>
<dbReference type="EMBL" id="SPNK01000001">
    <property type="protein sequence ID" value="TFI03100.1"/>
    <property type="molecule type" value="Genomic_DNA"/>
</dbReference>
<accession>A0AAX2SH59</accession>
<evidence type="ECO:0000259" key="1">
    <source>
        <dbReference type="Pfam" id="PF00665"/>
    </source>
</evidence>
<dbReference type="InterPro" id="IPR050900">
    <property type="entry name" value="Transposase_IS3/IS150/IS904"/>
</dbReference>
<comment type="caution">
    <text evidence="2">The sequence shown here is derived from an EMBL/GenBank/DDBJ whole genome shotgun (WGS) entry which is preliminary data.</text>
</comment>
<proteinExistence type="predicted"/>
<dbReference type="Gene3D" id="3.30.420.10">
    <property type="entry name" value="Ribonuclease H-like superfamily/Ribonuclease H"/>
    <property type="match status" value="1"/>
</dbReference>
<reference evidence="2 3" key="1">
    <citation type="submission" date="2019-03" db="EMBL/GenBank/DDBJ databases">
        <title>Genome Sequencing and Assembly of Various Microbes Isolated from Alder Root Nodule.</title>
        <authorList>
            <person name="Swanson E."/>
            <person name="Sevigny J.L."/>
            <person name="Pesce C."/>
            <person name="Davis I."/>
            <person name="Kleiner V."/>
            <person name="Tisa L."/>
        </authorList>
    </citation>
    <scope>NUCLEOTIDE SEQUENCE [LARGE SCALE GENOMIC DNA]</scope>
    <source>
        <strain evidence="2 3">4R-31</strain>
    </source>
</reference>
<evidence type="ECO:0000313" key="2">
    <source>
        <dbReference type="EMBL" id="TFI03100.1"/>
    </source>
</evidence>